<keyword evidence="1" id="KW-0812">Transmembrane</keyword>
<protein>
    <submittedName>
        <fullName evidence="4">TonB-dependent Receptor Plug Domain./TonB dependent receptor</fullName>
    </submittedName>
</protein>
<gene>
    <name evidence="4" type="ORF">ERS852558_02942</name>
</gene>
<organism evidence="4 5">
    <name type="scientific">Bacteroides caccae</name>
    <dbReference type="NCBI Taxonomy" id="47678"/>
    <lineage>
        <taxon>Bacteria</taxon>
        <taxon>Pseudomonadati</taxon>
        <taxon>Bacteroidota</taxon>
        <taxon>Bacteroidia</taxon>
        <taxon>Bacteroidales</taxon>
        <taxon>Bacteroidaceae</taxon>
        <taxon>Bacteroides</taxon>
    </lineage>
</organism>
<evidence type="ECO:0000313" key="5">
    <source>
        <dbReference type="Proteomes" id="UP000095725"/>
    </source>
</evidence>
<dbReference type="Proteomes" id="UP000095725">
    <property type="component" value="Unassembled WGS sequence"/>
</dbReference>
<dbReference type="AlphaFoldDB" id="A0A174W4V3"/>
<dbReference type="PROSITE" id="PS52016">
    <property type="entry name" value="TONB_DEPENDENT_REC_3"/>
    <property type="match status" value="1"/>
</dbReference>
<evidence type="ECO:0000313" key="4">
    <source>
        <dbReference type="EMBL" id="CUQ38189.1"/>
    </source>
</evidence>
<keyword evidence="1" id="KW-0813">Transport</keyword>
<keyword evidence="1" id="KW-0472">Membrane</keyword>
<dbReference type="NCBIfam" id="TIGR04056">
    <property type="entry name" value="OMP_RagA_SusC"/>
    <property type="match status" value="1"/>
</dbReference>
<dbReference type="InterPro" id="IPR023996">
    <property type="entry name" value="TonB-dep_OMP_SusC/RagA"/>
</dbReference>
<comment type="subcellular location">
    <subcellularLocation>
        <location evidence="1">Cell outer membrane</location>
        <topology evidence="1">Multi-pass membrane protein</topology>
    </subcellularLocation>
</comment>
<feature type="chain" id="PRO_5008036444" evidence="2">
    <location>
        <begin position="22"/>
        <end position="1004"/>
    </location>
</feature>
<sequence>MKKYKILALAIFACVTLNGWAQSEDNVTGRVLDEKGKPVAGALVSVEENPLLRVATDKNGRFEITAVKGSRLKVQTGDDAMKVVKIENGSELTVVMDYSSEKVNYGFGLQQTNAESTGAVSTVYAENIDKSSAFSIGNSLYGNVLGLTTMQSTGVVWEQMPSMYIRGLKTLNGNNGILLVVDGLERDNNWQALKYITPEEVESVSVLRDAAALALYGYRGVNGVVNIVTKRGKYDTREINFSYDHAFNYMTRKPELADAYTYASALNEALTNDGKQVRYSQNELNAFKNGTSPYLYPNVNWWEEVFRDRGASDIATLSFRGGSTKMRYYTMMNLQNNRGFIKNFDTNADYSTQEKYSKANFRTNLDIDLSPKTKMQANIMGILNEFSRPGMGSDNLISKLYQLPSAAFPIRTESGLWGGNTTWGENWNPVALTEGRAYSKGHTRGLYADMSLRQDLSSLTKGLGASVRIGYDNLASYWENHTKGYKYGMASVASWENGLPIAGEEITGGKDTEMSGDSKLDWQYRAFNLQMNVDWQRQFGVHSLYSMLLYTYKYDNAKGINNTFYRQNAGWYTHYGFKNRYFADFTLMASASNLLAPDHRWNVSPTVGLAWLISNEKFMQSQNVVDFLKLRASFGMLNTDNIPGNGYWNETVGGGNGYPINNNFGGDGGWHEGRLASVNGTTEKAYKYNAGVDATLFKGLTLTVDGFYERRSDIWVSSDGQNSAVLGASGSYVNAGIVDSWGTEIGANYYKKMGNVELNLGGTFTYNRSKIIEMLEEPAAYDYTRSTGNPVGQIFGLQAIGYFVDQADIDNSLPQQFGPVKAGDIKYKDMNGDKVINSDDRVAMGYNSTCPEIYYSFSLGLEWKGLGFSAQFQGVGNYTAILSGTYYRPLVDNTTISNYVYRNRWTPETPNARFPRLTTETVDNNLQTSSLWLADRSFLKLRNCEVYYKLPSSWLNRFWVKNAKVYVRGVDLLCFDSIDQLDPEAMNNSYPATRSIHVGLSVGF</sequence>
<comment type="similarity">
    <text evidence="1">Belongs to the TonB-dependent receptor family.</text>
</comment>
<dbReference type="Gene3D" id="2.60.40.1120">
    <property type="entry name" value="Carboxypeptidase-like, regulatory domain"/>
    <property type="match status" value="1"/>
</dbReference>
<dbReference type="InterPro" id="IPR012910">
    <property type="entry name" value="Plug_dom"/>
</dbReference>
<dbReference type="SUPFAM" id="SSF49464">
    <property type="entry name" value="Carboxypeptidase regulatory domain-like"/>
    <property type="match status" value="1"/>
</dbReference>
<dbReference type="InterPro" id="IPR037066">
    <property type="entry name" value="Plug_dom_sf"/>
</dbReference>
<dbReference type="SUPFAM" id="SSF56935">
    <property type="entry name" value="Porins"/>
    <property type="match status" value="1"/>
</dbReference>
<dbReference type="GO" id="GO:0009279">
    <property type="term" value="C:cell outer membrane"/>
    <property type="evidence" value="ECO:0007669"/>
    <property type="project" value="UniProtKB-SubCell"/>
</dbReference>
<evidence type="ECO:0000259" key="3">
    <source>
        <dbReference type="Pfam" id="PF07715"/>
    </source>
</evidence>
<keyword evidence="4" id="KW-0675">Receptor</keyword>
<accession>A0A174W4V3</accession>
<name>A0A174W4V3_9BACE</name>
<proteinExistence type="inferred from homology"/>
<dbReference type="Pfam" id="PF07715">
    <property type="entry name" value="Plug"/>
    <property type="match status" value="1"/>
</dbReference>
<reference evidence="4 5" key="1">
    <citation type="submission" date="2015-09" db="EMBL/GenBank/DDBJ databases">
        <authorList>
            <consortium name="Pathogen Informatics"/>
        </authorList>
    </citation>
    <scope>NUCLEOTIDE SEQUENCE [LARGE SCALE GENOMIC DNA]</scope>
    <source>
        <strain evidence="4 5">2789STDY5834946</strain>
    </source>
</reference>
<dbReference type="InterPro" id="IPR039426">
    <property type="entry name" value="TonB-dep_rcpt-like"/>
</dbReference>
<feature type="signal peptide" evidence="2">
    <location>
        <begin position="1"/>
        <end position="21"/>
    </location>
</feature>
<keyword evidence="1" id="KW-0998">Cell outer membrane</keyword>
<feature type="domain" description="TonB-dependent receptor plug" evidence="3">
    <location>
        <begin position="114"/>
        <end position="224"/>
    </location>
</feature>
<dbReference type="InterPro" id="IPR008969">
    <property type="entry name" value="CarboxyPept-like_regulatory"/>
</dbReference>
<dbReference type="EMBL" id="CZBL01000012">
    <property type="protein sequence ID" value="CUQ38189.1"/>
    <property type="molecule type" value="Genomic_DNA"/>
</dbReference>
<keyword evidence="1" id="KW-1134">Transmembrane beta strand</keyword>
<evidence type="ECO:0000256" key="2">
    <source>
        <dbReference type="SAM" id="SignalP"/>
    </source>
</evidence>
<evidence type="ECO:0000256" key="1">
    <source>
        <dbReference type="PROSITE-ProRule" id="PRU01360"/>
    </source>
</evidence>
<dbReference type="Gene3D" id="2.170.130.10">
    <property type="entry name" value="TonB-dependent receptor, plug domain"/>
    <property type="match status" value="1"/>
</dbReference>
<keyword evidence="2" id="KW-0732">Signal</keyword>
<dbReference type="Pfam" id="PF13620">
    <property type="entry name" value="CarboxypepD_reg"/>
    <property type="match status" value="1"/>
</dbReference>
<dbReference type="RefSeq" id="WP_055256578.1">
    <property type="nucleotide sequence ID" value="NZ_CP081920.1"/>
</dbReference>